<evidence type="ECO:0000313" key="2">
    <source>
        <dbReference type="Proteomes" id="UP001515480"/>
    </source>
</evidence>
<dbReference type="InterPro" id="IPR019587">
    <property type="entry name" value="Polyketide_cyclase/dehydratase"/>
</dbReference>
<keyword evidence="2" id="KW-1185">Reference proteome</keyword>
<accession>A0AB34J4R8</accession>
<reference evidence="1 2" key="1">
    <citation type="journal article" date="2024" name="Science">
        <title>Giant polyketide synthase enzymes in the biosynthesis of giant marine polyether toxins.</title>
        <authorList>
            <person name="Fallon T.R."/>
            <person name="Shende V.V."/>
            <person name="Wierzbicki I.H."/>
            <person name="Pendleton A.L."/>
            <person name="Watervoot N.F."/>
            <person name="Auber R.P."/>
            <person name="Gonzalez D.J."/>
            <person name="Wisecaver J.H."/>
            <person name="Moore B.S."/>
        </authorList>
    </citation>
    <scope>NUCLEOTIDE SEQUENCE [LARGE SCALE GENOMIC DNA]</scope>
    <source>
        <strain evidence="1 2">12B1</strain>
    </source>
</reference>
<gene>
    <name evidence="1" type="ORF">AB1Y20_005640</name>
</gene>
<dbReference type="Gene3D" id="3.30.530.20">
    <property type="match status" value="1"/>
</dbReference>
<name>A0AB34J4R8_PRYPA</name>
<proteinExistence type="predicted"/>
<dbReference type="SUPFAM" id="SSF55961">
    <property type="entry name" value="Bet v1-like"/>
    <property type="match status" value="1"/>
</dbReference>
<dbReference type="Proteomes" id="UP001515480">
    <property type="component" value="Unassembled WGS sequence"/>
</dbReference>
<sequence length="146" mass="15839">MEEVRCLTVNAPRRRVWAACFSHMHWERWDPDISGLADLRGGLEDGSTFSFVMKKGPVRRIPCVLSRVKEPEGFSFGGRAAGGLFQFCGTILLSEESPHTTQIKYSFSMSGCLGSLASKLDPTAVIGGVEQGLANMKSLAEASPSK</sequence>
<comment type="caution">
    <text evidence="1">The sequence shown here is derived from an EMBL/GenBank/DDBJ whole genome shotgun (WGS) entry which is preliminary data.</text>
</comment>
<organism evidence="1 2">
    <name type="scientific">Prymnesium parvum</name>
    <name type="common">Toxic golden alga</name>
    <dbReference type="NCBI Taxonomy" id="97485"/>
    <lineage>
        <taxon>Eukaryota</taxon>
        <taxon>Haptista</taxon>
        <taxon>Haptophyta</taxon>
        <taxon>Prymnesiophyceae</taxon>
        <taxon>Prymnesiales</taxon>
        <taxon>Prymnesiaceae</taxon>
        <taxon>Prymnesium</taxon>
    </lineage>
</organism>
<dbReference type="InterPro" id="IPR023393">
    <property type="entry name" value="START-like_dom_sf"/>
</dbReference>
<evidence type="ECO:0000313" key="1">
    <source>
        <dbReference type="EMBL" id="KAL1512382.1"/>
    </source>
</evidence>
<dbReference type="AlphaFoldDB" id="A0AB34J4R8"/>
<dbReference type="Pfam" id="PF10604">
    <property type="entry name" value="Polyketide_cyc2"/>
    <property type="match status" value="1"/>
</dbReference>
<protein>
    <submittedName>
        <fullName evidence="1">Uncharacterized protein</fullName>
    </submittedName>
</protein>
<dbReference type="EMBL" id="JBGBPQ010000013">
    <property type="protein sequence ID" value="KAL1512382.1"/>
    <property type="molecule type" value="Genomic_DNA"/>
</dbReference>